<keyword evidence="2" id="KW-0472">Membrane</keyword>
<dbReference type="STRING" id="7868.ENSCMIP00000010615"/>
<accession>A0A4W3H5I7</accession>
<reference evidence="5" key="3">
    <citation type="journal article" date="2014" name="Nature">
        <title>Elephant shark genome provides unique insights into gnathostome evolution.</title>
        <authorList>
            <consortium name="International Elephant Shark Genome Sequencing Consortium"/>
            <person name="Venkatesh B."/>
            <person name="Lee A.P."/>
            <person name="Ravi V."/>
            <person name="Maurya A.K."/>
            <person name="Lian M.M."/>
            <person name="Swann J.B."/>
            <person name="Ohta Y."/>
            <person name="Flajnik M.F."/>
            <person name="Sutoh Y."/>
            <person name="Kasahara M."/>
            <person name="Hoon S."/>
            <person name="Gangu V."/>
            <person name="Roy S.W."/>
            <person name="Irimia M."/>
            <person name="Korzh V."/>
            <person name="Kondrychyn I."/>
            <person name="Lim Z.W."/>
            <person name="Tay B.H."/>
            <person name="Tohari S."/>
            <person name="Kong K.W."/>
            <person name="Ho S."/>
            <person name="Lorente-Galdos B."/>
            <person name="Quilez J."/>
            <person name="Marques-Bonet T."/>
            <person name="Raney B.J."/>
            <person name="Ingham P.W."/>
            <person name="Tay A."/>
            <person name="Hillier L.W."/>
            <person name="Minx P."/>
            <person name="Boehm T."/>
            <person name="Wilson R.K."/>
            <person name="Brenner S."/>
            <person name="Warren W.C."/>
        </authorList>
    </citation>
    <scope>NUCLEOTIDE SEQUENCE [LARGE SCALE GENOMIC DNA]</scope>
</reference>
<reference evidence="5" key="1">
    <citation type="journal article" date="2006" name="Science">
        <title>Ancient noncoding elements conserved in the human genome.</title>
        <authorList>
            <person name="Venkatesh B."/>
            <person name="Kirkness E.F."/>
            <person name="Loh Y.H."/>
            <person name="Halpern A.L."/>
            <person name="Lee A.P."/>
            <person name="Johnson J."/>
            <person name="Dandona N."/>
            <person name="Viswanathan L.D."/>
            <person name="Tay A."/>
            <person name="Venter J.C."/>
            <person name="Strausberg R.L."/>
            <person name="Brenner S."/>
        </authorList>
    </citation>
    <scope>NUCLEOTIDE SEQUENCE [LARGE SCALE GENOMIC DNA]</scope>
</reference>
<keyword evidence="5" id="KW-1185">Reference proteome</keyword>
<evidence type="ECO:0000256" key="2">
    <source>
        <dbReference type="SAM" id="Phobius"/>
    </source>
</evidence>
<name>A0A4W3H5I7_CALMI</name>
<feature type="compositionally biased region" description="Pro residues" evidence="1">
    <location>
        <begin position="172"/>
        <end position="190"/>
    </location>
</feature>
<feature type="region of interest" description="Disordered" evidence="1">
    <location>
        <begin position="172"/>
        <end position="206"/>
    </location>
</feature>
<keyword evidence="2" id="KW-0812">Transmembrane</keyword>
<feature type="transmembrane region" description="Helical" evidence="2">
    <location>
        <begin position="68"/>
        <end position="87"/>
    </location>
</feature>
<sequence>MFLCWNDLHFMQCTPDNLLFEGVDCHVFDSRYPTTMALSVLVTIEMCNALNSLSENQSLLRMPPWVNFWLLGAICLSMVLHFLILYVEPLPLIFQVRALSSHQWVMVLKISLPVILLDEALKYVARNYLEGKHPAMGGGGALGTSPGSSSVSRPLSSAGSTVCSSLWISAAPPPTLRDTPPHPPWAPPSPCRSRFSPRFPPGEVRA</sequence>
<dbReference type="GO" id="GO:0005524">
    <property type="term" value="F:ATP binding"/>
    <property type="evidence" value="ECO:0007669"/>
    <property type="project" value="UniProtKB-KW"/>
</dbReference>
<dbReference type="Ensembl" id="ENSCMIT00000010890.1">
    <property type="protein sequence ID" value="ENSCMIP00000010615.1"/>
    <property type="gene ID" value="ENSCMIG00000005591.1"/>
</dbReference>
<dbReference type="InterPro" id="IPR023298">
    <property type="entry name" value="ATPase_P-typ_TM_dom_sf"/>
</dbReference>
<dbReference type="GeneTree" id="ENSGT00940000155668"/>
<dbReference type="AlphaFoldDB" id="A0A4W3H5I7"/>
<proteinExistence type="predicted"/>
<protein>
    <submittedName>
        <fullName evidence="4">Sarcoplasmic/endoplasmic reticulum calcium ATPase 1-like</fullName>
    </submittedName>
</protein>
<feature type="domain" description="Cation-transporting P-type ATPase C-terminal" evidence="3">
    <location>
        <begin position="33"/>
        <end position="124"/>
    </location>
</feature>
<evidence type="ECO:0000313" key="4">
    <source>
        <dbReference type="Ensembl" id="ENSCMIP00000010615.1"/>
    </source>
</evidence>
<dbReference type="GO" id="GO:0016020">
    <property type="term" value="C:membrane"/>
    <property type="evidence" value="ECO:0007669"/>
    <property type="project" value="UniProtKB-SubCell"/>
</dbReference>
<dbReference type="SUPFAM" id="SSF81665">
    <property type="entry name" value="Calcium ATPase, transmembrane domain M"/>
    <property type="match status" value="1"/>
</dbReference>
<dbReference type="Pfam" id="PF00689">
    <property type="entry name" value="Cation_ATPase_C"/>
    <property type="match status" value="1"/>
</dbReference>
<dbReference type="Proteomes" id="UP000314986">
    <property type="component" value="Unassembled WGS sequence"/>
</dbReference>
<evidence type="ECO:0000313" key="5">
    <source>
        <dbReference type="Proteomes" id="UP000314986"/>
    </source>
</evidence>
<organism evidence="4 5">
    <name type="scientific">Callorhinchus milii</name>
    <name type="common">Ghost shark</name>
    <dbReference type="NCBI Taxonomy" id="7868"/>
    <lineage>
        <taxon>Eukaryota</taxon>
        <taxon>Metazoa</taxon>
        <taxon>Chordata</taxon>
        <taxon>Craniata</taxon>
        <taxon>Vertebrata</taxon>
        <taxon>Chondrichthyes</taxon>
        <taxon>Holocephali</taxon>
        <taxon>Chimaeriformes</taxon>
        <taxon>Callorhinchidae</taxon>
        <taxon>Callorhinchus</taxon>
    </lineage>
</organism>
<dbReference type="InParanoid" id="A0A4W3H5I7"/>
<evidence type="ECO:0000259" key="3">
    <source>
        <dbReference type="Pfam" id="PF00689"/>
    </source>
</evidence>
<dbReference type="InterPro" id="IPR006068">
    <property type="entry name" value="ATPase_P-typ_cation-transptr_C"/>
</dbReference>
<evidence type="ECO:0000256" key="1">
    <source>
        <dbReference type="SAM" id="MobiDB-lite"/>
    </source>
</evidence>
<keyword evidence="2" id="KW-1133">Transmembrane helix</keyword>
<reference evidence="4" key="4">
    <citation type="submission" date="2025-08" db="UniProtKB">
        <authorList>
            <consortium name="Ensembl"/>
        </authorList>
    </citation>
    <scope>IDENTIFICATION</scope>
</reference>
<reference evidence="5" key="2">
    <citation type="journal article" date="2007" name="PLoS Biol.">
        <title>Survey sequencing and comparative analysis of the elephant shark (Callorhinchus milii) genome.</title>
        <authorList>
            <person name="Venkatesh B."/>
            <person name="Kirkness E.F."/>
            <person name="Loh Y.H."/>
            <person name="Halpern A.L."/>
            <person name="Lee A.P."/>
            <person name="Johnson J."/>
            <person name="Dandona N."/>
            <person name="Viswanathan L.D."/>
            <person name="Tay A."/>
            <person name="Venter J.C."/>
            <person name="Strausberg R.L."/>
            <person name="Brenner S."/>
        </authorList>
    </citation>
    <scope>NUCLEOTIDE SEQUENCE [LARGE SCALE GENOMIC DNA]</scope>
</reference>
<reference evidence="4" key="5">
    <citation type="submission" date="2025-09" db="UniProtKB">
        <authorList>
            <consortium name="Ensembl"/>
        </authorList>
    </citation>
    <scope>IDENTIFICATION</scope>
</reference>
<dbReference type="Gene3D" id="1.20.1110.10">
    <property type="entry name" value="Calcium-transporting ATPase, transmembrane domain"/>
    <property type="match status" value="1"/>
</dbReference>